<dbReference type="Gene3D" id="1.10.238.10">
    <property type="entry name" value="EF-hand"/>
    <property type="match status" value="1"/>
</dbReference>
<name>A0A3M6U1R8_POCDA</name>
<dbReference type="Pfam" id="PF21161">
    <property type="entry name" value="P2R3B_EF-hand"/>
    <property type="match status" value="1"/>
</dbReference>
<evidence type="ECO:0000313" key="6">
    <source>
        <dbReference type="Proteomes" id="UP000275408"/>
    </source>
</evidence>
<evidence type="ECO:0000256" key="2">
    <source>
        <dbReference type="ARBA" id="ARBA00022837"/>
    </source>
</evidence>
<feature type="region of interest" description="Disordered" evidence="3">
    <location>
        <begin position="40"/>
        <end position="110"/>
    </location>
</feature>
<dbReference type="Gene3D" id="1.10.238.230">
    <property type="match status" value="1"/>
</dbReference>
<organism evidence="5 6">
    <name type="scientific">Pocillopora damicornis</name>
    <name type="common">Cauliflower coral</name>
    <name type="synonym">Millepora damicornis</name>
    <dbReference type="NCBI Taxonomy" id="46731"/>
    <lineage>
        <taxon>Eukaryota</taxon>
        <taxon>Metazoa</taxon>
        <taxon>Cnidaria</taxon>
        <taxon>Anthozoa</taxon>
        <taxon>Hexacorallia</taxon>
        <taxon>Scleractinia</taxon>
        <taxon>Astrocoeniina</taxon>
        <taxon>Pocilloporidae</taxon>
        <taxon>Pocillopora</taxon>
    </lineage>
</organism>
<keyword evidence="1" id="KW-0479">Metal-binding</keyword>
<dbReference type="InterPro" id="IPR002048">
    <property type="entry name" value="EF_hand_dom"/>
</dbReference>
<evidence type="ECO:0000256" key="3">
    <source>
        <dbReference type="SAM" id="MobiDB-lite"/>
    </source>
</evidence>
<dbReference type="GO" id="GO:0005509">
    <property type="term" value="F:calcium ion binding"/>
    <property type="evidence" value="ECO:0007669"/>
    <property type="project" value="InterPro"/>
</dbReference>
<dbReference type="InterPro" id="IPR048855">
    <property type="entry name" value="P2R3A_B_D_EF-hand"/>
</dbReference>
<dbReference type="OrthoDB" id="5586at2759"/>
<dbReference type="AlphaFoldDB" id="A0A3M6U1R8"/>
<dbReference type="InterPro" id="IPR011992">
    <property type="entry name" value="EF-hand-dom_pair"/>
</dbReference>
<dbReference type="FunFam" id="1.10.238.230:FF:000001">
    <property type="entry name" value="Serine/threonine-protein phosphatase 2A regulatory subunit B'' subunit beta"/>
    <property type="match status" value="1"/>
</dbReference>
<feature type="region of interest" description="Disordered" evidence="3">
    <location>
        <begin position="552"/>
        <end position="599"/>
    </location>
</feature>
<dbReference type="PANTHER" id="PTHR14095">
    <property type="entry name" value="PHOSPHATASE 2A REGULATORY SUBUNIT-RELATED"/>
    <property type="match status" value="1"/>
</dbReference>
<protein>
    <recommendedName>
        <fullName evidence="4">EF-hand domain-containing protein</fullName>
    </recommendedName>
</protein>
<dbReference type="InterPro" id="IPR018247">
    <property type="entry name" value="EF_Hand_1_Ca_BS"/>
</dbReference>
<feature type="compositionally biased region" description="Basic and acidic residues" evidence="3">
    <location>
        <begin position="100"/>
        <end position="110"/>
    </location>
</feature>
<comment type="caution">
    <text evidence="5">The sequence shown here is derived from an EMBL/GenBank/DDBJ whole genome shotgun (WGS) entry which is preliminary data.</text>
</comment>
<dbReference type="InterPro" id="IPR041534">
    <property type="entry name" value="EF-hand_13"/>
</dbReference>
<dbReference type="PROSITE" id="PS00018">
    <property type="entry name" value="EF_HAND_1"/>
    <property type="match status" value="1"/>
</dbReference>
<dbReference type="Pfam" id="PF17958">
    <property type="entry name" value="EF-hand_13"/>
    <property type="match status" value="1"/>
</dbReference>
<gene>
    <name evidence="5" type="ORF">pdam_00020622</name>
</gene>
<feature type="domain" description="EF-hand" evidence="4">
    <location>
        <begin position="390"/>
        <end position="425"/>
    </location>
</feature>
<sequence length="599" mass="69030">MAHLSPILKVKVDELFLRWLSMPETQRVLRNDLNKLIQGRPLSPRQLSSPGSANAIGGASRPISPPAPPTSSPNQLLRSPRSPRERSFRRPGSKSPPRSPRLENNEGTKYPMKDKHLILNNVRIFQGCAAHLPQFHFPLGKPEDSTSCEITLSKVAQIFKLYKSGIPKEEFGPVAKACGLPLYWREPLFFAAGGHKHGYVTLPMFNAMWKSLTSNCHDDASRFVRLLSAKNSQNYLVSEDFIPLLQDIVETHPGLEFLRDAPDFHSRYIHTVIARIFYCVNSSWTGRITVPELRNSNFLEVLARLEEEEDINEILDYFSYEHFYVIYCKFWELDSDHDLLIDEKDLMRHNNHALSSKIVKRLFSGGPTYMEGKMTYPEFVWFLLSEEDKKHPRSIEYWFRCMDLDGDGVLSMYELEYFYTEQISKMDVLGIETMLFEDCLCQSSSHERGLELDMLDMVKPKTPGCVTLSDLKNCKLAYIFFNTFFNLDKYLEYEQRDPFAAARDLQDGDVNERSDWERYAQEEYDLLVAEEGANEQTEGLYEDDFDEDEDLAEGDIMALKGLENDDDLGTGNNNKNKPWTMVTGIDDDVDDDDDDDDFY</sequence>
<keyword evidence="2" id="KW-0106">Calcium</keyword>
<dbReference type="FunFam" id="1.10.238.220:FF:000001">
    <property type="entry name" value="Serine/threonine-protein phosphatase 2A regulatory subunit B'' subunit alpha"/>
    <property type="match status" value="1"/>
</dbReference>
<keyword evidence="6" id="KW-1185">Reference proteome</keyword>
<feature type="compositionally biased region" description="Acidic residues" evidence="3">
    <location>
        <begin position="585"/>
        <end position="599"/>
    </location>
</feature>
<evidence type="ECO:0000313" key="5">
    <source>
        <dbReference type="EMBL" id="RMX47635.1"/>
    </source>
</evidence>
<dbReference type="GO" id="GO:0000159">
    <property type="term" value="C:protein phosphatase type 2A complex"/>
    <property type="evidence" value="ECO:0007669"/>
    <property type="project" value="TreeGrafter"/>
</dbReference>
<evidence type="ECO:0000259" key="4">
    <source>
        <dbReference type="PROSITE" id="PS50222"/>
    </source>
</evidence>
<dbReference type="Gene3D" id="1.10.238.220">
    <property type="match status" value="1"/>
</dbReference>
<dbReference type="Proteomes" id="UP000275408">
    <property type="component" value="Unassembled WGS sequence"/>
</dbReference>
<dbReference type="Pfam" id="PF13499">
    <property type="entry name" value="EF-hand_7"/>
    <property type="match status" value="1"/>
</dbReference>
<dbReference type="EMBL" id="RCHS01002401">
    <property type="protein sequence ID" value="RMX47635.1"/>
    <property type="molecule type" value="Genomic_DNA"/>
</dbReference>
<dbReference type="PANTHER" id="PTHR14095:SF0">
    <property type="entry name" value="MIP22305P"/>
    <property type="match status" value="1"/>
</dbReference>
<dbReference type="PROSITE" id="PS50222">
    <property type="entry name" value="EF_HAND_2"/>
    <property type="match status" value="1"/>
</dbReference>
<evidence type="ECO:0000256" key="1">
    <source>
        <dbReference type="ARBA" id="ARBA00022723"/>
    </source>
</evidence>
<reference evidence="5 6" key="1">
    <citation type="journal article" date="2018" name="Sci. Rep.">
        <title>Comparative analysis of the Pocillopora damicornis genome highlights role of immune system in coral evolution.</title>
        <authorList>
            <person name="Cunning R."/>
            <person name="Bay R.A."/>
            <person name="Gillette P."/>
            <person name="Baker A.C."/>
            <person name="Traylor-Knowles N."/>
        </authorList>
    </citation>
    <scope>NUCLEOTIDE SEQUENCE [LARGE SCALE GENOMIC DNA]</scope>
    <source>
        <strain evidence="5">RSMAS</strain>
        <tissue evidence="5">Whole animal</tissue>
    </source>
</reference>
<dbReference type="GO" id="GO:0019888">
    <property type="term" value="F:protein phosphatase regulator activity"/>
    <property type="evidence" value="ECO:0007669"/>
    <property type="project" value="TreeGrafter"/>
</dbReference>
<dbReference type="CDD" id="cd21504">
    <property type="entry name" value="PPP2R3A_B-like"/>
    <property type="match status" value="1"/>
</dbReference>
<dbReference type="FunFam" id="1.10.238.10:FF:000025">
    <property type="entry name" value="serine/threonine-protein phosphatase 2A regulatory subunit B'' subunit alpha"/>
    <property type="match status" value="1"/>
</dbReference>
<proteinExistence type="predicted"/>
<accession>A0A3M6U1R8</accession>
<dbReference type="STRING" id="46731.A0A3M6U1R8"/>
<dbReference type="SUPFAM" id="SSF47473">
    <property type="entry name" value="EF-hand"/>
    <property type="match status" value="2"/>
</dbReference>